<name>A0A0E9XR76_ANGAN</name>
<reference evidence="1" key="1">
    <citation type="submission" date="2014-11" db="EMBL/GenBank/DDBJ databases">
        <authorList>
            <person name="Amaro Gonzalez C."/>
        </authorList>
    </citation>
    <scope>NUCLEOTIDE SEQUENCE</scope>
</reference>
<reference evidence="1" key="2">
    <citation type="journal article" date="2015" name="Fish Shellfish Immunol.">
        <title>Early steps in the European eel (Anguilla anguilla)-Vibrio vulnificus interaction in the gills: Role of the RtxA13 toxin.</title>
        <authorList>
            <person name="Callol A."/>
            <person name="Pajuelo D."/>
            <person name="Ebbesson L."/>
            <person name="Teles M."/>
            <person name="MacKenzie S."/>
            <person name="Amaro C."/>
        </authorList>
    </citation>
    <scope>NUCLEOTIDE SEQUENCE</scope>
</reference>
<accession>A0A0E9XR76</accession>
<dbReference type="AlphaFoldDB" id="A0A0E9XR76"/>
<evidence type="ECO:0000313" key="1">
    <source>
        <dbReference type="EMBL" id="JAI04336.1"/>
    </source>
</evidence>
<dbReference type="EMBL" id="GBXM01004242">
    <property type="protein sequence ID" value="JAI04336.1"/>
    <property type="molecule type" value="Transcribed_RNA"/>
</dbReference>
<proteinExistence type="predicted"/>
<sequence>MFVLLVKITKSMKCVQKHFKDPN</sequence>
<protein>
    <submittedName>
        <fullName evidence="1">Uncharacterized protein</fullName>
    </submittedName>
</protein>
<organism evidence="1">
    <name type="scientific">Anguilla anguilla</name>
    <name type="common">European freshwater eel</name>
    <name type="synonym">Muraena anguilla</name>
    <dbReference type="NCBI Taxonomy" id="7936"/>
    <lineage>
        <taxon>Eukaryota</taxon>
        <taxon>Metazoa</taxon>
        <taxon>Chordata</taxon>
        <taxon>Craniata</taxon>
        <taxon>Vertebrata</taxon>
        <taxon>Euteleostomi</taxon>
        <taxon>Actinopterygii</taxon>
        <taxon>Neopterygii</taxon>
        <taxon>Teleostei</taxon>
        <taxon>Anguilliformes</taxon>
        <taxon>Anguillidae</taxon>
        <taxon>Anguilla</taxon>
    </lineage>
</organism>